<feature type="domain" description="Amidase" evidence="3">
    <location>
        <begin position="61"/>
        <end position="204"/>
    </location>
</feature>
<dbReference type="PANTHER" id="PTHR46072">
    <property type="entry name" value="AMIDASE-RELATED-RELATED"/>
    <property type="match status" value="1"/>
</dbReference>
<dbReference type="InterPro" id="IPR023631">
    <property type="entry name" value="Amidase_dom"/>
</dbReference>
<dbReference type="AlphaFoldDB" id="A0A4Y9YJR7"/>
<comment type="similarity">
    <text evidence="1">Belongs to the amidase family.</text>
</comment>
<reference evidence="4 5" key="1">
    <citation type="submission" date="2019-02" db="EMBL/GenBank/DDBJ databases">
        <title>Genome sequencing of the rare red list fungi Dentipellis fragilis.</title>
        <authorList>
            <person name="Buettner E."/>
            <person name="Kellner H."/>
        </authorList>
    </citation>
    <scope>NUCLEOTIDE SEQUENCE [LARGE SCALE GENOMIC DNA]</scope>
    <source>
        <strain evidence="4 5">DSM 105465</strain>
    </source>
</reference>
<feature type="domain" description="Amidase" evidence="3">
    <location>
        <begin position="206"/>
        <end position="552"/>
    </location>
</feature>
<organism evidence="4 5">
    <name type="scientific">Dentipellis fragilis</name>
    <dbReference type="NCBI Taxonomy" id="205917"/>
    <lineage>
        <taxon>Eukaryota</taxon>
        <taxon>Fungi</taxon>
        <taxon>Dikarya</taxon>
        <taxon>Basidiomycota</taxon>
        <taxon>Agaricomycotina</taxon>
        <taxon>Agaricomycetes</taxon>
        <taxon>Russulales</taxon>
        <taxon>Hericiaceae</taxon>
        <taxon>Dentipellis</taxon>
    </lineage>
</organism>
<accession>A0A4Y9YJR7</accession>
<dbReference type="EMBL" id="SEOQ01000522">
    <property type="protein sequence ID" value="TFY61189.1"/>
    <property type="molecule type" value="Genomic_DNA"/>
</dbReference>
<comment type="caution">
    <text evidence="4">The sequence shown here is derived from an EMBL/GenBank/DDBJ whole genome shotgun (WGS) entry which is preliminary data.</text>
</comment>
<dbReference type="Gene3D" id="3.90.1300.10">
    <property type="entry name" value="Amidase signature (AS) domain"/>
    <property type="match status" value="2"/>
</dbReference>
<proteinExistence type="inferred from homology"/>
<dbReference type="STRING" id="205917.A0A4Y9YJR7"/>
<dbReference type="Pfam" id="PF01425">
    <property type="entry name" value="Amidase"/>
    <property type="match status" value="2"/>
</dbReference>
<sequence length="575" mass="62834">MWPFSTSASVKEVVSAKRAERDAKVALAPPFSMDEHQEFLDATAVEIVRRISNGEWTASRVLDAYIARAAQAHAETNCLTEILFEQARGDAKLLDEEFAASGNLKGPLHGVPVSLKDQLNVAGVDTTIGFTQWAHDPATTDASVVQQLRAAGAIPIVKTNVPQTMLAFECSNPLWGRTTNPYSAAHTCGGSSGGEAALLAMDAWFGRVADDGARDPAPGFEAVRSVIGPMARSVEDVEAMAKVFFGARSTNYFPAPIPYRPIELPKKLKFGYYIRDDFVKSSPACQRAVLETVEALRREGHECVEFVPPNVLRAIELFVGLTSADSYETLLSHLGPDPKVSMNPTHAASGVQTSTEIVCAGIKFILDDFGSLTPWYSIPPLPVTSISDLQAAFIREFGRWIIQTFVGDDIFAKLFVHSRAKSVKEVYEYVEQRREFVSSWTEEVWAKNEFDAIIAPTQASPALPHGGCYNLSPLATATILYNIIDSPVGIVPVTRVDPERDQLSDEWRARAGEGSKILEKELYGNGIYDPVKMKGLPVGVQIVGRPWEEEKVIALMHEVDKALGPRGFGPGSWKP</sequence>
<evidence type="ECO:0000256" key="1">
    <source>
        <dbReference type="ARBA" id="ARBA00009199"/>
    </source>
</evidence>
<keyword evidence="2" id="KW-0378">Hydrolase</keyword>
<protein>
    <recommendedName>
        <fullName evidence="3">Amidase domain-containing protein</fullName>
    </recommendedName>
</protein>
<gene>
    <name evidence="4" type="ORF">EVG20_g7152</name>
</gene>
<evidence type="ECO:0000256" key="2">
    <source>
        <dbReference type="ARBA" id="ARBA00022801"/>
    </source>
</evidence>
<dbReference type="PIRSF" id="PIRSF001221">
    <property type="entry name" value="Amidase_fungi"/>
    <property type="match status" value="1"/>
</dbReference>
<evidence type="ECO:0000313" key="5">
    <source>
        <dbReference type="Proteomes" id="UP000298327"/>
    </source>
</evidence>
<dbReference type="InterPro" id="IPR036928">
    <property type="entry name" value="AS_sf"/>
</dbReference>
<dbReference type="SUPFAM" id="SSF75304">
    <property type="entry name" value="Amidase signature (AS) enzymes"/>
    <property type="match status" value="1"/>
</dbReference>
<dbReference type="PANTHER" id="PTHR46072:SF11">
    <property type="entry name" value="AMIDASE-RELATED"/>
    <property type="match status" value="1"/>
</dbReference>
<name>A0A4Y9YJR7_9AGAM</name>
<dbReference type="GO" id="GO:0016787">
    <property type="term" value="F:hydrolase activity"/>
    <property type="evidence" value="ECO:0007669"/>
    <property type="project" value="UniProtKB-KW"/>
</dbReference>
<keyword evidence="5" id="KW-1185">Reference proteome</keyword>
<evidence type="ECO:0000313" key="4">
    <source>
        <dbReference type="EMBL" id="TFY61189.1"/>
    </source>
</evidence>
<evidence type="ECO:0000259" key="3">
    <source>
        <dbReference type="Pfam" id="PF01425"/>
    </source>
</evidence>
<dbReference type="OrthoDB" id="6428749at2759"/>
<dbReference type="Proteomes" id="UP000298327">
    <property type="component" value="Unassembled WGS sequence"/>
</dbReference>